<evidence type="ECO:0000256" key="14">
    <source>
        <dbReference type="ARBA" id="ARBA00022842"/>
    </source>
</evidence>
<dbReference type="EC" id="6.3.2.12" evidence="7"/>
<evidence type="ECO:0000256" key="2">
    <source>
        <dbReference type="ARBA" id="ARBA00002714"/>
    </source>
</evidence>
<dbReference type="NCBIfam" id="NF008101">
    <property type="entry name" value="PRK10846.1"/>
    <property type="match status" value="1"/>
</dbReference>
<evidence type="ECO:0000256" key="6">
    <source>
        <dbReference type="ARBA" id="ARBA00011245"/>
    </source>
</evidence>
<dbReference type="GO" id="GO:0046654">
    <property type="term" value="P:tetrahydrofolate biosynthetic process"/>
    <property type="evidence" value="ECO:0007669"/>
    <property type="project" value="UniProtKB-UniPathway"/>
</dbReference>
<evidence type="ECO:0000256" key="4">
    <source>
        <dbReference type="ARBA" id="ARBA00005150"/>
    </source>
</evidence>
<evidence type="ECO:0000256" key="1">
    <source>
        <dbReference type="ARBA" id="ARBA00001946"/>
    </source>
</evidence>
<dbReference type="NCBIfam" id="TIGR01499">
    <property type="entry name" value="folC"/>
    <property type="match status" value="1"/>
</dbReference>
<dbReference type="InterPro" id="IPR001645">
    <property type="entry name" value="Folylpolyglutamate_synth"/>
</dbReference>
<comment type="catalytic activity">
    <reaction evidence="22">
        <text>7,8-dihydropteroate + L-glutamate + ATP = 7,8-dihydrofolate + ADP + phosphate + H(+)</text>
        <dbReference type="Rhea" id="RHEA:23584"/>
        <dbReference type="ChEBI" id="CHEBI:15378"/>
        <dbReference type="ChEBI" id="CHEBI:17839"/>
        <dbReference type="ChEBI" id="CHEBI:29985"/>
        <dbReference type="ChEBI" id="CHEBI:30616"/>
        <dbReference type="ChEBI" id="CHEBI:43474"/>
        <dbReference type="ChEBI" id="CHEBI:57451"/>
        <dbReference type="ChEBI" id="CHEBI:456216"/>
        <dbReference type="EC" id="6.3.2.12"/>
    </reaction>
</comment>
<dbReference type="Pfam" id="PF08245">
    <property type="entry name" value="Mur_ligase_M"/>
    <property type="match status" value="1"/>
</dbReference>
<keyword evidence="15" id="KW-0289">Folate biosynthesis</keyword>
<dbReference type="GO" id="GO:0046656">
    <property type="term" value="P:folic acid biosynthetic process"/>
    <property type="evidence" value="ECO:0007669"/>
    <property type="project" value="UniProtKB-KW"/>
</dbReference>
<evidence type="ECO:0000256" key="9">
    <source>
        <dbReference type="ARBA" id="ARBA00019357"/>
    </source>
</evidence>
<dbReference type="InterPro" id="IPR036615">
    <property type="entry name" value="Mur_ligase_C_dom_sf"/>
</dbReference>
<keyword evidence="14" id="KW-0460">Magnesium</keyword>
<evidence type="ECO:0000256" key="23">
    <source>
        <dbReference type="PIRNR" id="PIRNR001563"/>
    </source>
</evidence>
<dbReference type="SUPFAM" id="SSF53623">
    <property type="entry name" value="MurD-like peptide ligases, catalytic domain"/>
    <property type="match status" value="1"/>
</dbReference>
<dbReference type="Proteomes" id="UP000011686">
    <property type="component" value="Chromosome"/>
</dbReference>
<dbReference type="RefSeq" id="WP_015238566.1">
    <property type="nucleotide sequence ID" value="NC_020283.1"/>
</dbReference>
<evidence type="ECO:0000313" key="26">
    <source>
        <dbReference type="EMBL" id="AGF47602.1"/>
    </source>
</evidence>
<evidence type="ECO:0000256" key="20">
    <source>
        <dbReference type="ARBA" id="ARBA00047808"/>
    </source>
</evidence>
<evidence type="ECO:0000256" key="21">
    <source>
        <dbReference type="ARBA" id="ARBA00049035"/>
    </source>
</evidence>
<dbReference type="HOGENOM" id="CLU_015869_1_0_4"/>
<comment type="pathway">
    <text evidence="4">Cofactor biosynthesis; tetrahydrofolylpolyglutamate biosynthesis.</text>
</comment>
<comment type="function">
    <text evidence="2">Functions in two distinct reactions of the de novo folate biosynthetic pathway. Catalyzes the addition of a glutamate residue to dihydropteroate (7,8-dihydropteroate or H2Pte) to form dihydrofolate (7,8-dihydrofolate monoglutamate or H2Pte-Glu). Also catalyzes successive additions of L-glutamate to tetrahydrofolate or 10-formyltetrahydrofolate or 5,10-methylenetetrahydrofolate, leading to folylpolyglutamate derivatives.</text>
</comment>
<evidence type="ECO:0000313" key="27">
    <source>
        <dbReference type="Proteomes" id="UP000011686"/>
    </source>
</evidence>
<dbReference type="GO" id="GO:0005737">
    <property type="term" value="C:cytoplasm"/>
    <property type="evidence" value="ECO:0007669"/>
    <property type="project" value="TreeGrafter"/>
</dbReference>
<comment type="catalytic activity">
    <reaction evidence="19">
        <text>(6S)-5,6,7,8-tetrahydrofolyl-(gamma-L-Glu)(n) + L-glutamate + ATP = (6S)-5,6,7,8-tetrahydrofolyl-(gamma-L-Glu)(n+1) + ADP + phosphate + H(+)</text>
        <dbReference type="Rhea" id="RHEA:10580"/>
        <dbReference type="Rhea" id="RHEA-COMP:14738"/>
        <dbReference type="Rhea" id="RHEA-COMP:14740"/>
        <dbReference type="ChEBI" id="CHEBI:15378"/>
        <dbReference type="ChEBI" id="CHEBI:29985"/>
        <dbReference type="ChEBI" id="CHEBI:30616"/>
        <dbReference type="ChEBI" id="CHEBI:43474"/>
        <dbReference type="ChEBI" id="CHEBI:141005"/>
        <dbReference type="ChEBI" id="CHEBI:456216"/>
        <dbReference type="EC" id="6.3.2.17"/>
    </reaction>
</comment>
<dbReference type="PANTHER" id="PTHR11136">
    <property type="entry name" value="FOLYLPOLYGLUTAMATE SYNTHASE-RELATED"/>
    <property type="match status" value="1"/>
</dbReference>
<comment type="subunit">
    <text evidence="6">Monomer.</text>
</comment>
<name>M1LPK6_9PROT</name>
<dbReference type="Gene3D" id="3.90.190.20">
    <property type="entry name" value="Mur ligase, C-terminal domain"/>
    <property type="match status" value="1"/>
</dbReference>
<comment type="catalytic activity">
    <reaction evidence="21">
        <text>(6R)-5,10-methylenetetrahydrofolyl-(gamma-L-Glu)(n) + L-glutamate + ATP = (6R)-5,10-methylenetetrahydrofolyl-(gamma-L-Glu)(n+1) + ADP + phosphate + H(+)</text>
        <dbReference type="Rhea" id="RHEA:51912"/>
        <dbReference type="Rhea" id="RHEA-COMP:13257"/>
        <dbReference type="Rhea" id="RHEA-COMP:13258"/>
        <dbReference type="ChEBI" id="CHEBI:15378"/>
        <dbReference type="ChEBI" id="CHEBI:29985"/>
        <dbReference type="ChEBI" id="CHEBI:30616"/>
        <dbReference type="ChEBI" id="CHEBI:43474"/>
        <dbReference type="ChEBI" id="CHEBI:136572"/>
        <dbReference type="ChEBI" id="CHEBI:456216"/>
        <dbReference type="EC" id="6.3.2.17"/>
    </reaction>
</comment>
<evidence type="ECO:0000256" key="7">
    <source>
        <dbReference type="ARBA" id="ARBA00013023"/>
    </source>
</evidence>
<dbReference type="EC" id="6.3.2.17" evidence="8"/>
<dbReference type="PANTHER" id="PTHR11136:SF0">
    <property type="entry name" value="DIHYDROFOLATE SYNTHETASE-RELATED"/>
    <property type="match status" value="1"/>
</dbReference>
<feature type="domain" description="Mur ligase central" evidence="25">
    <location>
        <begin position="49"/>
        <end position="264"/>
    </location>
</feature>
<comment type="pathway">
    <text evidence="3">Cofactor biosynthesis; tetrahydrofolate biosynthesis; 7,8-dihydrofolate from 2-amino-4-hydroxy-6-hydroxymethyl-7,8-dihydropteridine diphosphate and 4-aminobenzoate: step 2/2.</text>
</comment>
<keyword evidence="10 23" id="KW-0436">Ligase</keyword>
<reference evidence="26 27" key="1">
    <citation type="journal article" date="2013" name="Genome Biol. Evol.">
        <title>Genome evolution and phylogenomic analysis of candidatus kinetoplastibacterium, the betaproteobacterial endosymbionts of strigomonas and angomonas.</title>
        <authorList>
            <person name="Alves J.M."/>
            <person name="Serrano M.G."/>
            <person name="Maia da Silva F."/>
            <person name="Voegtly L.J."/>
            <person name="Matveyev A.V."/>
            <person name="Teixeira M.M."/>
            <person name="Camargo E.P."/>
            <person name="Buck G.A."/>
        </authorList>
    </citation>
    <scope>NUCLEOTIDE SEQUENCE [LARGE SCALE GENOMIC DNA]</scope>
    <source>
        <strain evidence="26 27">TCC036E</strain>
    </source>
</reference>
<dbReference type="PIRSF" id="PIRSF001563">
    <property type="entry name" value="Folylpolyglu_synth"/>
    <property type="match status" value="1"/>
</dbReference>
<evidence type="ECO:0000256" key="5">
    <source>
        <dbReference type="ARBA" id="ARBA00008276"/>
    </source>
</evidence>
<evidence type="ECO:0000256" key="22">
    <source>
        <dbReference type="ARBA" id="ARBA00049161"/>
    </source>
</evidence>
<dbReference type="PATRIC" id="fig|1208918.3.peg.300"/>
<evidence type="ECO:0000256" key="17">
    <source>
        <dbReference type="ARBA" id="ARBA00030592"/>
    </source>
</evidence>
<comment type="catalytic activity">
    <reaction evidence="20">
        <text>10-formyltetrahydrofolyl-(gamma-L-Glu)(n) + L-glutamate + ATP = 10-formyltetrahydrofolyl-(gamma-L-Glu)(n+1) + ADP + phosphate + H(+)</text>
        <dbReference type="Rhea" id="RHEA:51904"/>
        <dbReference type="Rhea" id="RHEA-COMP:13088"/>
        <dbReference type="Rhea" id="RHEA-COMP:14300"/>
        <dbReference type="ChEBI" id="CHEBI:15378"/>
        <dbReference type="ChEBI" id="CHEBI:29985"/>
        <dbReference type="ChEBI" id="CHEBI:30616"/>
        <dbReference type="ChEBI" id="CHEBI:43474"/>
        <dbReference type="ChEBI" id="CHEBI:134413"/>
        <dbReference type="ChEBI" id="CHEBI:456216"/>
        <dbReference type="EC" id="6.3.2.17"/>
    </reaction>
</comment>
<proteinExistence type="inferred from homology"/>
<keyword evidence="12 23" id="KW-0547">Nucleotide-binding</keyword>
<evidence type="ECO:0000256" key="11">
    <source>
        <dbReference type="ARBA" id="ARBA00022723"/>
    </source>
</evidence>
<dbReference type="GO" id="GO:0008841">
    <property type="term" value="F:dihydrofolate synthase activity"/>
    <property type="evidence" value="ECO:0007669"/>
    <property type="project" value="UniProtKB-EC"/>
</dbReference>
<evidence type="ECO:0000256" key="8">
    <source>
        <dbReference type="ARBA" id="ARBA00013025"/>
    </source>
</evidence>
<comment type="cofactor">
    <cofactor evidence="1">
        <name>Mg(2+)</name>
        <dbReference type="ChEBI" id="CHEBI:18420"/>
    </cofactor>
</comment>
<feature type="domain" description="Mur ligase C-terminal" evidence="24">
    <location>
        <begin position="292"/>
        <end position="415"/>
    </location>
</feature>
<organism evidence="26 27">
    <name type="scientific">Candidatus Kinetoplastidibacterium crithidiae TCC036E</name>
    <dbReference type="NCBI Taxonomy" id="1208918"/>
    <lineage>
        <taxon>Bacteria</taxon>
        <taxon>Pseudomonadati</taxon>
        <taxon>Pseudomonadota</taxon>
        <taxon>Betaproteobacteria</taxon>
        <taxon>Candidatus Kinetoplastidibacterium</taxon>
    </lineage>
</organism>
<dbReference type="FunFam" id="3.40.1190.10:FF:000004">
    <property type="entry name" value="Dihydrofolate synthase/folylpolyglutamate synthase"/>
    <property type="match status" value="1"/>
</dbReference>
<evidence type="ECO:0000256" key="10">
    <source>
        <dbReference type="ARBA" id="ARBA00022598"/>
    </source>
</evidence>
<dbReference type="AlphaFoldDB" id="M1LPK6"/>
<evidence type="ECO:0000256" key="12">
    <source>
        <dbReference type="ARBA" id="ARBA00022741"/>
    </source>
</evidence>
<dbReference type="STRING" id="1208918.CDEE_0571"/>
<keyword evidence="27" id="KW-1185">Reference proteome</keyword>
<dbReference type="EMBL" id="CP003804">
    <property type="protein sequence ID" value="AGF47602.1"/>
    <property type="molecule type" value="Genomic_DNA"/>
</dbReference>
<dbReference type="SUPFAM" id="SSF53244">
    <property type="entry name" value="MurD-like peptide ligases, peptide-binding domain"/>
    <property type="match status" value="1"/>
</dbReference>
<keyword evidence="13 23" id="KW-0067">ATP-binding</keyword>
<evidence type="ECO:0000256" key="13">
    <source>
        <dbReference type="ARBA" id="ARBA00022840"/>
    </source>
</evidence>
<keyword evidence="11" id="KW-0479">Metal-binding</keyword>
<dbReference type="InterPro" id="IPR036565">
    <property type="entry name" value="Mur-like_cat_sf"/>
</dbReference>
<gene>
    <name evidence="26" type="ORF">CDEE_0571</name>
</gene>
<dbReference type="GO" id="GO:0046872">
    <property type="term" value="F:metal ion binding"/>
    <property type="evidence" value="ECO:0007669"/>
    <property type="project" value="UniProtKB-KW"/>
</dbReference>
<dbReference type="GO" id="GO:0004326">
    <property type="term" value="F:tetrahydrofolylpolyglutamate synthase activity"/>
    <property type="evidence" value="ECO:0007669"/>
    <property type="project" value="UniProtKB-EC"/>
</dbReference>
<dbReference type="Gene3D" id="3.40.1190.10">
    <property type="entry name" value="Mur-like, catalytic domain"/>
    <property type="match status" value="1"/>
</dbReference>
<evidence type="ECO:0000256" key="19">
    <source>
        <dbReference type="ARBA" id="ARBA00047493"/>
    </source>
</evidence>
<dbReference type="eggNOG" id="COG0285">
    <property type="taxonomic scope" value="Bacteria"/>
</dbReference>
<dbReference type="InterPro" id="IPR004101">
    <property type="entry name" value="Mur_ligase_C"/>
</dbReference>
<dbReference type="UniPathway" id="UPA00077">
    <property type="reaction ID" value="UER00157"/>
</dbReference>
<accession>M1LPK6</accession>
<evidence type="ECO:0000256" key="16">
    <source>
        <dbReference type="ARBA" id="ARBA00030048"/>
    </source>
</evidence>
<dbReference type="KEGG" id="kct:CDEE_0571"/>
<evidence type="ECO:0000256" key="15">
    <source>
        <dbReference type="ARBA" id="ARBA00022909"/>
    </source>
</evidence>
<protein>
    <recommendedName>
        <fullName evidence="9">Dihydrofolate synthase/folylpolyglutamate synthase</fullName>
        <ecNumber evidence="7">6.3.2.12</ecNumber>
        <ecNumber evidence="8">6.3.2.17</ecNumber>
    </recommendedName>
    <alternativeName>
        <fullName evidence="18">Folylpoly-gamma-glutamate synthetase-dihydrofolate synthetase</fullName>
    </alternativeName>
    <alternativeName>
        <fullName evidence="16">Folylpolyglutamate synthetase</fullName>
    </alternativeName>
    <alternativeName>
        <fullName evidence="17">Tetrahydrofolylpolyglutamate synthase</fullName>
    </alternativeName>
</protein>
<dbReference type="GO" id="GO:0005524">
    <property type="term" value="F:ATP binding"/>
    <property type="evidence" value="ECO:0007669"/>
    <property type="project" value="UniProtKB-KW"/>
</dbReference>
<dbReference type="InterPro" id="IPR013221">
    <property type="entry name" value="Mur_ligase_cen"/>
</dbReference>
<evidence type="ECO:0000259" key="25">
    <source>
        <dbReference type="Pfam" id="PF08245"/>
    </source>
</evidence>
<sequence length="429" mass="48136">MKPNTTTSLSAWLKYLERIHPKNIDLGLDRVNNVFRRMNLKIRGVKFIVGGTNGKGSTCAFLESFLLESGYSVGLYTSPHILSFSERIRVNGNKVGDQEIIDSFCFIENIRKEISLTYFEYSTLAALNIFANKALDALILEVGLGGRLDAVNIIDADCSIITNIGIDHVEWLGNTRDSIGKEKSYIYRKNKSAICGDINPPDSLLNYAYEINANLRLINKDFSFIVDQKNASWSYFGDNYNFRDLSMPKLFGNCQIVNATVALSALDSVYPILSINCQVISLAIEKVFIPARFQVISNNPNLIIDVSHNSHAANVLSDNLQKSNNFHRTYAIIGMLKDKDIREVIRLLSKDIDYWYCASTYGERGLSSSELENIIKTSINIDENLVRTFPSPSDALNMALTNCSKLDRILVFGSFITVSEIYSVYANKL</sequence>
<comment type="similarity">
    <text evidence="5 23">Belongs to the folylpolyglutamate synthase family.</text>
</comment>
<evidence type="ECO:0000256" key="18">
    <source>
        <dbReference type="ARBA" id="ARBA00032510"/>
    </source>
</evidence>
<dbReference type="Pfam" id="PF02875">
    <property type="entry name" value="Mur_ligase_C"/>
    <property type="match status" value="1"/>
</dbReference>
<evidence type="ECO:0000259" key="24">
    <source>
        <dbReference type="Pfam" id="PF02875"/>
    </source>
</evidence>
<evidence type="ECO:0000256" key="3">
    <source>
        <dbReference type="ARBA" id="ARBA00004799"/>
    </source>
</evidence>